<dbReference type="GO" id="GO:0005829">
    <property type="term" value="C:cytosol"/>
    <property type="evidence" value="ECO:0007669"/>
    <property type="project" value="TreeGrafter"/>
</dbReference>
<dbReference type="SUPFAM" id="SSF47781">
    <property type="entry name" value="RuvA domain 2-like"/>
    <property type="match status" value="1"/>
</dbReference>
<feature type="binding site" evidence="15">
    <location>
        <position position="114"/>
    </location>
    <ligand>
        <name>NAD(+)</name>
        <dbReference type="ChEBI" id="CHEBI:57540"/>
    </ligand>
</feature>
<dbReference type="Gene3D" id="3.40.50.10190">
    <property type="entry name" value="BRCT domain"/>
    <property type="match status" value="1"/>
</dbReference>
<dbReference type="InterPro" id="IPR004150">
    <property type="entry name" value="NAD_DNA_ligase_OB"/>
</dbReference>
<organism evidence="18 19">
    <name type="scientific">Candidatus Pseudogracilibacillus intestinigallinarum</name>
    <dbReference type="NCBI Taxonomy" id="2838742"/>
    <lineage>
        <taxon>Bacteria</taxon>
        <taxon>Bacillati</taxon>
        <taxon>Bacillota</taxon>
        <taxon>Bacilli</taxon>
        <taxon>Bacillales</taxon>
        <taxon>Bacillaceae</taxon>
        <taxon>Pseudogracilibacillus</taxon>
    </lineage>
</organism>
<dbReference type="SUPFAM" id="SSF50249">
    <property type="entry name" value="Nucleic acid-binding proteins"/>
    <property type="match status" value="1"/>
</dbReference>
<reference evidence="18" key="1">
    <citation type="journal article" date="2021" name="PeerJ">
        <title>Extensive microbial diversity within the chicken gut microbiome revealed by metagenomics and culture.</title>
        <authorList>
            <person name="Gilroy R."/>
            <person name="Ravi A."/>
            <person name="Getino M."/>
            <person name="Pursley I."/>
            <person name="Horton D.L."/>
            <person name="Alikhan N.F."/>
            <person name="Baker D."/>
            <person name="Gharbi K."/>
            <person name="Hall N."/>
            <person name="Watson M."/>
            <person name="Adriaenssens E.M."/>
            <person name="Foster-Nyarko E."/>
            <person name="Jarju S."/>
            <person name="Secka A."/>
            <person name="Antonio M."/>
            <person name="Oren A."/>
            <person name="Chaudhuri R.R."/>
            <person name="La Ragione R."/>
            <person name="Hildebrand F."/>
            <person name="Pallen M.J."/>
        </authorList>
    </citation>
    <scope>NUCLEOTIDE SEQUENCE</scope>
    <source>
        <strain evidence="18">CHK169-2315</strain>
    </source>
</reference>
<keyword evidence="11 15" id="KW-0234">DNA repair</keyword>
<dbReference type="InterPro" id="IPR004149">
    <property type="entry name" value="Znf_DNAligase_C4"/>
</dbReference>
<dbReference type="CDD" id="cd00114">
    <property type="entry name" value="LIGANc"/>
    <property type="match status" value="1"/>
</dbReference>
<dbReference type="AlphaFoldDB" id="A0A9D1PPP0"/>
<accession>A0A9D1PPP0</accession>
<keyword evidence="6 15" id="KW-0479">Metal-binding</keyword>
<feature type="binding site" evidence="15">
    <location>
        <position position="171"/>
    </location>
    <ligand>
        <name>NAD(+)</name>
        <dbReference type="ChEBI" id="CHEBI:57540"/>
    </ligand>
</feature>
<dbReference type="SMART" id="SM00278">
    <property type="entry name" value="HhH1"/>
    <property type="match status" value="3"/>
</dbReference>
<dbReference type="GO" id="GO:0046872">
    <property type="term" value="F:metal ion binding"/>
    <property type="evidence" value="ECO:0007669"/>
    <property type="project" value="UniProtKB-KW"/>
</dbReference>
<dbReference type="InterPro" id="IPR001357">
    <property type="entry name" value="BRCT_dom"/>
</dbReference>
<dbReference type="Gene3D" id="3.30.470.30">
    <property type="entry name" value="DNA ligase/mRNA capping enzyme"/>
    <property type="match status" value="1"/>
</dbReference>
<feature type="binding site" evidence="15">
    <location>
        <position position="428"/>
    </location>
    <ligand>
        <name>Zn(2+)</name>
        <dbReference type="ChEBI" id="CHEBI:29105"/>
    </ligand>
</feature>
<evidence type="ECO:0000256" key="8">
    <source>
        <dbReference type="ARBA" id="ARBA00022833"/>
    </source>
</evidence>
<evidence type="ECO:0000256" key="11">
    <source>
        <dbReference type="ARBA" id="ARBA00023204"/>
    </source>
</evidence>
<dbReference type="EMBL" id="DXHX01000164">
    <property type="protein sequence ID" value="HIV75666.1"/>
    <property type="molecule type" value="Genomic_DNA"/>
</dbReference>
<dbReference type="EC" id="6.5.1.2" evidence="2 15"/>
<dbReference type="SUPFAM" id="SSF52113">
    <property type="entry name" value="BRCT domain"/>
    <property type="match status" value="1"/>
</dbReference>
<keyword evidence="12 15" id="KW-0464">Manganese</keyword>
<comment type="similarity">
    <text evidence="14 15">Belongs to the NAD-dependent DNA ligase family. LigA subfamily.</text>
</comment>
<dbReference type="Pfam" id="PF01653">
    <property type="entry name" value="DNA_ligase_aden"/>
    <property type="match status" value="1"/>
</dbReference>
<dbReference type="InterPro" id="IPR003583">
    <property type="entry name" value="Hlx-hairpin-Hlx_DNA-bd_motif"/>
</dbReference>
<evidence type="ECO:0000256" key="9">
    <source>
        <dbReference type="ARBA" id="ARBA00022842"/>
    </source>
</evidence>
<evidence type="ECO:0000256" key="6">
    <source>
        <dbReference type="ARBA" id="ARBA00022723"/>
    </source>
</evidence>
<evidence type="ECO:0000313" key="19">
    <source>
        <dbReference type="Proteomes" id="UP000823937"/>
    </source>
</evidence>
<feature type="binding site" evidence="15">
    <location>
        <position position="423"/>
    </location>
    <ligand>
        <name>Zn(2+)</name>
        <dbReference type="ChEBI" id="CHEBI:29105"/>
    </ligand>
</feature>
<dbReference type="FunFam" id="3.30.470.30:FF:000001">
    <property type="entry name" value="DNA ligase"/>
    <property type="match status" value="1"/>
</dbReference>
<dbReference type="InterPro" id="IPR041663">
    <property type="entry name" value="DisA/LigA_HHH"/>
</dbReference>
<dbReference type="Pfam" id="PF03120">
    <property type="entry name" value="OB_DNA_ligase"/>
    <property type="match status" value="1"/>
</dbReference>
<feature type="binding site" evidence="15">
    <location>
        <position position="311"/>
    </location>
    <ligand>
        <name>NAD(+)</name>
        <dbReference type="ChEBI" id="CHEBI:57540"/>
    </ligand>
</feature>
<dbReference type="NCBIfam" id="NF005932">
    <property type="entry name" value="PRK07956.1"/>
    <property type="match status" value="1"/>
</dbReference>
<dbReference type="GO" id="GO:0006260">
    <property type="term" value="P:DNA replication"/>
    <property type="evidence" value="ECO:0007669"/>
    <property type="project" value="UniProtKB-KW"/>
</dbReference>
<dbReference type="InterPro" id="IPR033136">
    <property type="entry name" value="DNA_ligase_CS"/>
</dbReference>
<evidence type="ECO:0000313" key="18">
    <source>
        <dbReference type="EMBL" id="HIV75666.1"/>
    </source>
</evidence>
<keyword evidence="8 15" id="KW-0862">Zinc</keyword>
<evidence type="ECO:0000256" key="10">
    <source>
        <dbReference type="ARBA" id="ARBA00023027"/>
    </source>
</evidence>
<dbReference type="PIRSF" id="PIRSF001604">
    <property type="entry name" value="LigA"/>
    <property type="match status" value="1"/>
</dbReference>
<feature type="binding site" evidence="15">
    <location>
        <begin position="34"/>
        <end position="38"/>
    </location>
    <ligand>
        <name>NAD(+)</name>
        <dbReference type="ChEBI" id="CHEBI:57540"/>
    </ligand>
</feature>
<dbReference type="FunFam" id="1.10.287.610:FF:000002">
    <property type="entry name" value="DNA ligase"/>
    <property type="match status" value="1"/>
</dbReference>
<evidence type="ECO:0000256" key="12">
    <source>
        <dbReference type="ARBA" id="ARBA00023211"/>
    </source>
</evidence>
<dbReference type="Gene3D" id="1.10.287.610">
    <property type="entry name" value="Helix hairpin bin"/>
    <property type="match status" value="1"/>
</dbReference>
<proteinExistence type="inferred from homology"/>
<dbReference type="FunFam" id="1.10.150.20:FF:000007">
    <property type="entry name" value="DNA ligase"/>
    <property type="match status" value="1"/>
</dbReference>
<comment type="function">
    <text evidence="1 15">DNA ligase that catalyzes the formation of phosphodiester linkages between 5'-phosphoryl and 3'-hydroxyl groups in double-stranded DNA using NAD as a coenzyme and as the energy source for the reaction. It is essential for DNA replication and repair of damaged DNA.</text>
</comment>
<dbReference type="PROSITE" id="PS01055">
    <property type="entry name" value="DNA_LIGASE_N1"/>
    <property type="match status" value="1"/>
</dbReference>
<feature type="binding site" evidence="15">
    <location>
        <begin position="83"/>
        <end position="84"/>
    </location>
    <ligand>
        <name>NAD(+)</name>
        <dbReference type="ChEBI" id="CHEBI:57540"/>
    </ligand>
</feature>
<dbReference type="GO" id="GO:0003911">
    <property type="term" value="F:DNA ligase (NAD+) activity"/>
    <property type="evidence" value="ECO:0007669"/>
    <property type="project" value="UniProtKB-UniRule"/>
</dbReference>
<dbReference type="CDD" id="cd17748">
    <property type="entry name" value="BRCT_DNA_ligase_like"/>
    <property type="match status" value="1"/>
</dbReference>
<dbReference type="Gene3D" id="2.40.50.140">
    <property type="entry name" value="Nucleic acid-binding proteins"/>
    <property type="match status" value="1"/>
</dbReference>
<dbReference type="FunFam" id="1.10.150.20:FF:000006">
    <property type="entry name" value="DNA ligase"/>
    <property type="match status" value="1"/>
</dbReference>
<evidence type="ECO:0000256" key="3">
    <source>
        <dbReference type="ARBA" id="ARBA00013308"/>
    </source>
</evidence>
<evidence type="ECO:0000256" key="13">
    <source>
        <dbReference type="ARBA" id="ARBA00034005"/>
    </source>
</evidence>
<dbReference type="PANTHER" id="PTHR23389:SF9">
    <property type="entry name" value="DNA LIGASE"/>
    <property type="match status" value="1"/>
</dbReference>
<keyword evidence="4 15" id="KW-0436">Ligase</keyword>
<dbReference type="InterPro" id="IPR013839">
    <property type="entry name" value="DNAligase_adenylation"/>
</dbReference>
<dbReference type="Proteomes" id="UP000823937">
    <property type="component" value="Unassembled WGS sequence"/>
</dbReference>
<evidence type="ECO:0000256" key="5">
    <source>
        <dbReference type="ARBA" id="ARBA00022705"/>
    </source>
</evidence>
<keyword evidence="7 15" id="KW-0227">DNA damage</keyword>
<dbReference type="FunFam" id="2.40.50.140:FF:000012">
    <property type="entry name" value="DNA ligase"/>
    <property type="match status" value="1"/>
</dbReference>
<dbReference type="PROSITE" id="PS50172">
    <property type="entry name" value="BRCT"/>
    <property type="match status" value="1"/>
</dbReference>
<feature type="domain" description="BRCT" evidence="17">
    <location>
        <begin position="589"/>
        <end position="669"/>
    </location>
</feature>
<dbReference type="NCBIfam" id="TIGR00575">
    <property type="entry name" value="dnlj"/>
    <property type="match status" value="1"/>
</dbReference>
<evidence type="ECO:0000256" key="15">
    <source>
        <dbReference type="HAMAP-Rule" id="MF_01588"/>
    </source>
</evidence>
<dbReference type="SMART" id="SM00292">
    <property type="entry name" value="BRCT"/>
    <property type="match status" value="1"/>
</dbReference>
<protein>
    <recommendedName>
        <fullName evidence="3 15">DNA ligase</fullName>
        <ecNumber evidence="2 15">6.5.1.2</ecNumber>
    </recommendedName>
    <alternativeName>
        <fullName evidence="15">Polydeoxyribonucleotide synthase [NAD(+)]</fullName>
    </alternativeName>
</protein>
<dbReference type="GO" id="GO:0003677">
    <property type="term" value="F:DNA binding"/>
    <property type="evidence" value="ECO:0007669"/>
    <property type="project" value="InterPro"/>
</dbReference>
<feature type="binding site" evidence="15">
    <location>
        <position position="287"/>
    </location>
    <ligand>
        <name>NAD(+)</name>
        <dbReference type="ChEBI" id="CHEBI:57540"/>
    </ligand>
</feature>
<evidence type="ECO:0000256" key="14">
    <source>
        <dbReference type="ARBA" id="ARBA00060881"/>
    </source>
</evidence>
<dbReference type="InterPro" id="IPR018239">
    <property type="entry name" value="DNA_ligase_AS"/>
</dbReference>
<dbReference type="Pfam" id="PF12826">
    <property type="entry name" value="HHH_2"/>
    <property type="match status" value="1"/>
</dbReference>
<dbReference type="PROSITE" id="PS01056">
    <property type="entry name" value="DNA_LIGASE_N2"/>
    <property type="match status" value="1"/>
</dbReference>
<dbReference type="SUPFAM" id="SSF56091">
    <property type="entry name" value="DNA ligase/mRNA capping enzyme, catalytic domain"/>
    <property type="match status" value="1"/>
</dbReference>
<dbReference type="GO" id="GO:0006281">
    <property type="term" value="P:DNA repair"/>
    <property type="evidence" value="ECO:0007669"/>
    <property type="project" value="UniProtKB-KW"/>
</dbReference>
<comment type="caution">
    <text evidence="18">The sequence shown here is derived from an EMBL/GenBank/DDBJ whole genome shotgun (WGS) entry which is preliminary data.</text>
</comment>
<comment type="cofactor">
    <cofactor evidence="15">
        <name>Mg(2+)</name>
        <dbReference type="ChEBI" id="CHEBI:18420"/>
    </cofactor>
    <cofactor evidence="15">
        <name>Mn(2+)</name>
        <dbReference type="ChEBI" id="CHEBI:29035"/>
    </cofactor>
</comment>
<keyword evidence="10 15" id="KW-0520">NAD</keyword>
<dbReference type="InterPro" id="IPR013840">
    <property type="entry name" value="DNAligase_N"/>
</dbReference>
<evidence type="ECO:0000256" key="7">
    <source>
        <dbReference type="ARBA" id="ARBA00022763"/>
    </source>
</evidence>
<dbReference type="Gene3D" id="1.10.150.20">
    <property type="entry name" value="5' to 3' exonuclease, C-terminal subdomain"/>
    <property type="match status" value="2"/>
</dbReference>
<evidence type="ECO:0000259" key="17">
    <source>
        <dbReference type="PROSITE" id="PS50172"/>
    </source>
</evidence>
<dbReference type="Pfam" id="PF03119">
    <property type="entry name" value="DNA_ligase_ZBD"/>
    <property type="match status" value="1"/>
</dbReference>
<name>A0A9D1PPP0_9BACI</name>
<dbReference type="Pfam" id="PF14520">
    <property type="entry name" value="HHH_5"/>
    <property type="match status" value="1"/>
</dbReference>
<dbReference type="InterPro" id="IPR001679">
    <property type="entry name" value="DNA_ligase"/>
</dbReference>
<dbReference type="InterPro" id="IPR036420">
    <property type="entry name" value="BRCT_dom_sf"/>
</dbReference>
<dbReference type="Gene3D" id="6.20.10.30">
    <property type="match status" value="1"/>
</dbReference>
<evidence type="ECO:0000256" key="16">
    <source>
        <dbReference type="RuleBase" id="RU000618"/>
    </source>
</evidence>
<gene>
    <name evidence="15 18" type="primary">ligA</name>
    <name evidence="18" type="ORF">H9895_11385</name>
</gene>
<feature type="binding site" evidence="15">
    <location>
        <position position="137"/>
    </location>
    <ligand>
        <name>NAD(+)</name>
        <dbReference type="ChEBI" id="CHEBI:57540"/>
    </ligand>
</feature>
<keyword evidence="9 15" id="KW-0460">Magnesium</keyword>
<feature type="binding site" evidence="15">
    <location>
        <position position="405"/>
    </location>
    <ligand>
        <name>Zn(2+)</name>
        <dbReference type="ChEBI" id="CHEBI:29105"/>
    </ligand>
</feature>
<feature type="active site" description="N6-AMP-lysine intermediate" evidence="15">
    <location>
        <position position="116"/>
    </location>
</feature>
<feature type="binding site" evidence="15">
    <location>
        <position position="408"/>
    </location>
    <ligand>
        <name>Zn(2+)</name>
        <dbReference type="ChEBI" id="CHEBI:29105"/>
    </ligand>
</feature>
<evidence type="ECO:0000256" key="4">
    <source>
        <dbReference type="ARBA" id="ARBA00022598"/>
    </source>
</evidence>
<dbReference type="SMART" id="SM00532">
    <property type="entry name" value="LIGANc"/>
    <property type="match status" value="1"/>
</dbReference>
<evidence type="ECO:0000256" key="2">
    <source>
        <dbReference type="ARBA" id="ARBA00012722"/>
    </source>
</evidence>
<comment type="catalytic activity">
    <reaction evidence="13 15 16">
        <text>NAD(+) + (deoxyribonucleotide)n-3'-hydroxyl + 5'-phospho-(deoxyribonucleotide)m = (deoxyribonucleotide)n+m + AMP + beta-nicotinamide D-nucleotide.</text>
        <dbReference type="EC" id="6.5.1.2"/>
    </reaction>
</comment>
<dbReference type="HAMAP" id="MF_01588">
    <property type="entry name" value="DNA_ligase_A"/>
    <property type="match status" value="1"/>
</dbReference>
<dbReference type="InterPro" id="IPR012340">
    <property type="entry name" value="NA-bd_OB-fold"/>
</dbReference>
<sequence>MEKQQIKEKMNKIIKKLNKYAHEYYVLDEPSVPDAEYDRLFHELLQLETDYPDLVDKHSPTKRVGAEPLDNFEKVEHEVPMLSLSNSFDAVELRDFHRRVSTGLGKEQVTYVCELKIDGLAISLMYEDGKFVRGATRGDGTVGENITSNLRTIRSVPLSIDEKRTIEVRGEAFMPKRSFMALNETREKEGEALFANPRNAAAGSLRQLDPKIAASRNLDLFLFGYGAWEVTEITKHSERLAYLQSEGFKINKEFKVCHSIEEVIEYVEYWTEHRNELPYEIDGIVIKVDDLEDQERLGYTARTPRWATAYKFPATEAVTKMIDVELSVGRTGVVTPTAVLEPVFIDGSTVSRATLHNKDQIDALDIRIGDTVILKKAGDIIPKVVRVIVEERTGDEVPYEMPETCPACDSDLVHLDEEVALRCMNPSCPAQLREGLIHFASRDAMNIDGLGEKVIEQLFNEQLVTSIDDLYRLTKEDLLPLERMGEKSATNLIDAIEVSKENGLDKLLFGLGIRHIGAKAARILAETFHTMDRIQQATYEALVEVDEIGEKMADAIVQYFSQEEVQHLISTLKELGLNMAFAHVAEATLDEAVFMNKTVVLTGKLERFTRRDAKDFIEANGGKVTSSVSKNTDLVIAGEAAGSKYDKAVELGIEVWDEDRLDEEMKKGV</sequence>
<dbReference type="PANTHER" id="PTHR23389">
    <property type="entry name" value="CHROMOSOME TRANSMISSION FIDELITY FACTOR 18"/>
    <property type="match status" value="1"/>
</dbReference>
<evidence type="ECO:0000256" key="1">
    <source>
        <dbReference type="ARBA" id="ARBA00004067"/>
    </source>
</evidence>
<dbReference type="InterPro" id="IPR010994">
    <property type="entry name" value="RuvA_2-like"/>
</dbReference>
<keyword evidence="5 15" id="KW-0235">DNA replication</keyword>
<reference evidence="18" key="2">
    <citation type="submission" date="2021-04" db="EMBL/GenBank/DDBJ databases">
        <authorList>
            <person name="Gilroy R."/>
        </authorList>
    </citation>
    <scope>NUCLEOTIDE SEQUENCE</scope>
    <source>
        <strain evidence="18">CHK169-2315</strain>
    </source>
</reference>
<dbReference type="Pfam" id="PF00533">
    <property type="entry name" value="BRCT"/>
    <property type="match status" value="1"/>
</dbReference>